<evidence type="ECO:0000313" key="1">
    <source>
        <dbReference type="EMBL" id="CAG5110108.1"/>
    </source>
</evidence>
<dbReference type="EMBL" id="OU015567">
    <property type="protein sequence ID" value="CAG5110108.1"/>
    <property type="molecule type" value="Genomic_DNA"/>
</dbReference>
<protein>
    <submittedName>
        <fullName evidence="1">Oidioi.mRNA.OKI2018_I69.chr2.g4544.t1.cds</fullName>
    </submittedName>
</protein>
<gene>
    <name evidence="1" type="ORF">OKIOD_LOCUS13309</name>
</gene>
<dbReference type="Proteomes" id="UP001158576">
    <property type="component" value="Chromosome 2"/>
</dbReference>
<accession>A0ABN7T134</accession>
<sequence>MVTDFFFVISNLTKFGNFHFSDFDISDNNYSTILPNIKYFNYEVNNSNSPHNNNEMIDDIIIDSSHYWLDENLEFSEPVPQEHVATSENIDCDYFEDEDDPIVYYFQAKPDGDWKECKEHDYNDHEHICVCMKHLSG</sequence>
<reference evidence="1 2" key="1">
    <citation type="submission" date="2021-04" db="EMBL/GenBank/DDBJ databases">
        <authorList>
            <person name="Bliznina A."/>
        </authorList>
    </citation>
    <scope>NUCLEOTIDE SEQUENCE [LARGE SCALE GENOMIC DNA]</scope>
</reference>
<keyword evidence="2" id="KW-1185">Reference proteome</keyword>
<name>A0ABN7T134_OIKDI</name>
<evidence type="ECO:0000313" key="2">
    <source>
        <dbReference type="Proteomes" id="UP001158576"/>
    </source>
</evidence>
<organism evidence="1 2">
    <name type="scientific">Oikopleura dioica</name>
    <name type="common">Tunicate</name>
    <dbReference type="NCBI Taxonomy" id="34765"/>
    <lineage>
        <taxon>Eukaryota</taxon>
        <taxon>Metazoa</taxon>
        <taxon>Chordata</taxon>
        <taxon>Tunicata</taxon>
        <taxon>Appendicularia</taxon>
        <taxon>Copelata</taxon>
        <taxon>Oikopleuridae</taxon>
        <taxon>Oikopleura</taxon>
    </lineage>
</organism>
<proteinExistence type="predicted"/>